<reference evidence="2 3" key="1">
    <citation type="submission" date="2024-07" db="EMBL/GenBank/DDBJ databases">
        <title>Section-level genome sequencing and comparative genomics of Aspergillus sections Usti and Cavernicolus.</title>
        <authorList>
            <consortium name="Lawrence Berkeley National Laboratory"/>
            <person name="Nybo J.L."/>
            <person name="Vesth T.C."/>
            <person name="Theobald S."/>
            <person name="Frisvad J.C."/>
            <person name="Larsen T.O."/>
            <person name="Kjaerboelling I."/>
            <person name="Rothschild-Mancinelli K."/>
            <person name="Lyhne E.K."/>
            <person name="Kogle M.E."/>
            <person name="Barry K."/>
            <person name="Clum A."/>
            <person name="Na H."/>
            <person name="Ledsgaard L."/>
            <person name="Lin J."/>
            <person name="Lipzen A."/>
            <person name="Kuo A."/>
            <person name="Riley R."/>
            <person name="Mondo S."/>
            <person name="LaButti K."/>
            <person name="Haridas S."/>
            <person name="Pangalinan J."/>
            <person name="Salamov A.A."/>
            <person name="Simmons B.A."/>
            <person name="Magnuson J.K."/>
            <person name="Chen J."/>
            <person name="Drula E."/>
            <person name="Henrissat B."/>
            <person name="Wiebenga A."/>
            <person name="Lubbers R.J."/>
            <person name="Gomes A.C."/>
            <person name="Makela M.R."/>
            <person name="Stajich J."/>
            <person name="Grigoriev I.V."/>
            <person name="Mortensen U.H."/>
            <person name="De vries R.P."/>
            <person name="Baker S.E."/>
            <person name="Andersen M.R."/>
        </authorList>
    </citation>
    <scope>NUCLEOTIDE SEQUENCE [LARGE SCALE GENOMIC DNA]</scope>
    <source>
        <strain evidence="2 3">CBS 600.67</strain>
    </source>
</reference>
<sequence length="150" mass="16443">MSSTASLSALSRSHSPSSDREEGPSAEGSDASTLPLRLCEMEWFLTDWRPPPRRRNHSLHLPRPPPLPLPLVRLRAPAWPPTVSAPPVTATNPRGIAIAMPNVLMPRPPEARCHLVWPPLCADEEIVETAHRFRSSPALGNGTEFGGRIE</sequence>
<feature type="compositionally biased region" description="Low complexity" evidence="1">
    <location>
        <begin position="1"/>
        <end position="16"/>
    </location>
</feature>
<keyword evidence="3" id="KW-1185">Reference proteome</keyword>
<organism evidence="2 3">
    <name type="scientific">Aspergillus cavernicola</name>
    <dbReference type="NCBI Taxonomy" id="176166"/>
    <lineage>
        <taxon>Eukaryota</taxon>
        <taxon>Fungi</taxon>
        <taxon>Dikarya</taxon>
        <taxon>Ascomycota</taxon>
        <taxon>Pezizomycotina</taxon>
        <taxon>Eurotiomycetes</taxon>
        <taxon>Eurotiomycetidae</taxon>
        <taxon>Eurotiales</taxon>
        <taxon>Aspergillaceae</taxon>
        <taxon>Aspergillus</taxon>
        <taxon>Aspergillus subgen. Nidulantes</taxon>
    </lineage>
</organism>
<evidence type="ECO:0000256" key="1">
    <source>
        <dbReference type="SAM" id="MobiDB-lite"/>
    </source>
</evidence>
<feature type="region of interest" description="Disordered" evidence="1">
    <location>
        <begin position="1"/>
        <end position="33"/>
    </location>
</feature>
<dbReference type="EMBL" id="JBFXLS010000003">
    <property type="protein sequence ID" value="KAL2833712.1"/>
    <property type="molecule type" value="Genomic_DNA"/>
</dbReference>
<proteinExistence type="predicted"/>
<accession>A0ABR4J3S3</accession>
<comment type="caution">
    <text evidence="2">The sequence shown here is derived from an EMBL/GenBank/DDBJ whole genome shotgun (WGS) entry which is preliminary data.</text>
</comment>
<name>A0ABR4J3S3_9EURO</name>
<gene>
    <name evidence="2" type="ORF">BDW59DRAFT_156511</name>
</gene>
<protein>
    <submittedName>
        <fullName evidence="2">Uncharacterized protein</fullName>
    </submittedName>
</protein>
<evidence type="ECO:0000313" key="3">
    <source>
        <dbReference type="Proteomes" id="UP001610335"/>
    </source>
</evidence>
<dbReference type="Proteomes" id="UP001610335">
    <property type="component" value="Unassembled WGS sequence"/>
</dbReference>
<evidence type="ECO:0000313" key="2">
    <source>
        <dbReference type="EMBL" id="KAL2833712.1"/>
    </source>
</evidence>